<accession>A0A8S3ZF34</accession>
<dbReference type="Gene3D" id="3.30.160.60">
    <property type="entry name" value="Classic Zinc Finger"/>
    <property type="match status" value="1"/>
</dbReference>
<evidence type="ECO:0000313" key="2">
    <source>
        <dbReference type="EMBL" id="CAG5125686.1"/>
    </source>
</evidence>
<feature type="compositionally biased region" description="Low complexity" evidence="1">
    <location>
        <begin position="367"/>
        <end position="392"/>
    </location>
</feature>
<sequence>MLGLCWTPATAQGMQKMATTMPSNPEQLLGAILVRKDIFHRFETTMHDTCLDANNLLEYLFSLYNSTAAPAERENLPTPQTLALMRRDAEIKKGMERGQHVFLNPSHSGNPQMLQPNIQSRSSDQKLHVPVAADGQRKKIKVEQPMFHAGLNSTGHQHQNYNQPIVVKSFDNRSAFPAASNNQIHNIKMEVTSSMEPHRSQSSSCLPPFSQICRQGNRPYSPASAQYSNSHHIPPHQDEPQRLGHDPAVNNVKTEIEGVQPGVSARHQAQDMQNSSNHIKKQRLKGYYTDGSVTVERVSRKKKHPCFCGALFTRADNLKRHIRKCHEEKLEKLKVSGQDGEDNTGMGPPVADSFSQVFPSSSQDCIEASQAQSSESPQQHTSQQHTSQQYLQQDGSHNMLVTSAVKVTPAVRWSCFCGESFDNHRLLVEHTRAHDNNT</sequence>
<reference evidence="2" key="1">
    <citation type="submission" date="2021-04" db="EMBL/GenBank/DDBJ databases">
        <authorList>
            <consortium name="Molecular Ecology Group"/>
        </authorList>
    </citation>
    <scope>NUCLEOTIDE SEQUENCE</scope>
</reference>
<proteinExistence type="predicted"/>
<dbReference type="EMBL" id="CAJHNH020002130">
    <property type="protein sequence ID" value="CAG5125686.1"/>
    <property type="molecule type" value="Genomic_DNA"/>
</dbReference>
<organism evidence="2 3">
    <name type="scientific">Candidula unifasciata</name>
    <dbReference type="NCBI Taxonomy" id="100452"/>
    <lineage>
        <taxon>Eukaryota</taxon>
        <taxon>Metazoa</taxon>
        <taxon>Spiralia</taxon>
        <taxon>Lophotrochozoa</taxon>
        <taxon>Mollusca</taxon>
        <taxon>Gastropoda</taxon>
        <taxon>Heterobranchia</taxon>
        <taxon>Euthyneura</taxon>
        <taxon>Panpulmonata</taxon>
        <taxon>Eupulmonata</taxon>
        <taxon>Stylommatophora</taxon>
        <taxon>Helicina</taxon>
        <taxon>Helicoidea</taxon>
        <taxon>Geomitridae</taxon>
        <taxon>Candidula</taxon>
    </lineage>
</organism>
<feature type="region of interest" description="Disordered" evidence="1">
    <location>
        <begin position="365"/>
        <end position="392"/>
    </location>
</feature>
<feature type="region of interest" description="Disordered" evidence="1">
    <location>
        <begin position="335"/>
        <end position="354"/>
    </location>
</feature>
<gene>
    <name evidence="2" type="ORF">CUNI_LOCUS11244</name>
</gene>
<feature type="region of interest" description="Disordered" evidence="1">
    <location>
        <begin position="218"/>
        <end position="242"/>
    </location>
</feature>
<dbReference type="AlphaFoldDB" id="A0A8S3ZF34"/>
<keyword evidence="3" id="KW-1185">Reference proteome</keyword>
<dbReference type="Proteomes" id="UP000678393">
    <property type="component" value="Unassembled WGS sequence"/>
</dbReference>
<protein>
    <submittedName>
        <fullName evidence="2">Uncharacterized protein</fullName>
    </submittedName>
</protein>
<evidence type="ECO:0000313" key="3">
    <source>
        <dbReference type="Proteomes" id="UP000678393"/>
    </source>
</evidence>
<name>A0A8S3ZF34_9EUPU</name>
<comment type="caution">
    <text evidence="2">The sequence shown here is derived from an EMBL/GenBank/DDBJ whole genome shotgun (WGS) entry which is preliminary data.</text>
</comment>
<dbReference type="OrthoDB" id="6047230at2759"/>
<evidence type="ECO:0000256" key="1">
    <source>
        <dbReference type="SAM" id="MobiDB-lite"/>
    </source>
</evidence>